<dbReference type="GO" id="GO:0004560">
    <property type="term" value="F:alpha-L-fucosidase activity"/>
    <property type="evidence" value="ECO:0007669"/>
    <property type="project" value="TreeGrafter"/>
</dbReference>
<dbReference type="PANTHER" id="PTHR31084">
    <property type="entry name" value="ALPHA-L-FUCOSIDASE 2"/>
    <property type="match status" value="1"/>
</dbReference>
<dbReference type="RefSeq" id="WP_055039580.1">
    <property type="nucleotide sequence ID" value="NZ_CVRS01000067.1"/>
</dbReference>
<dbReference type="AlphaFoldDB" id="A0A0M6WKD2"/>
<protein>
    <recommendedName>
        <fullName evidence="1">Glycosyl hydrolase family 95 catalytic domain-containing protein</fullName>
    </recommendedName>
</protein>
<dbReference type="InterPro" id="IPR012341">
    <property type="entry name" value="6hp_glycosidase-like_sf"/>
</dbReference>
<dbReference type="EMBL" id="CVRS01000067">
    <property type="protein sequence ID" value="CRL37446.1"/>
    <property type="molecule type" value="Genomic_DNA"/>
</dbReference>
<dbReference type="InterPro" id="IPR054363">
    <property type="entry name" value="GH95_cat"/>
</dbReference>
<dbReference type="GO" id="GO:0005975">
    <property type="term" value="P:carbohydrate metabolic process"/>
    <property type="evidence" value="ECO:0007669"/>
    <property type="project" value="InterPro"/>
</dbReference>
<evidence type="ECO:0000313" key="3">
    <source>
        <dbReference type="Proteomes" id="UP000049828"/>
    </source>
</evidence>
<evidence type="ECO:0000313" key="2">
    <source>
        <dbReference type="EMBL" id="CRL37446.1"/>
    </source>
</evidence>
<organism evidence="2 3">
    <name type="scientific">Roseburia inulinivorans</name>
    <dbReference type="NCBI Taxonomy" id="360807"/>
    <lineage>
        <taxon>Bacteria</taxon>
        <taxon>Bacillati</taxon>
        <taxon>Bacillota</taxon>
        <taxon>Clostridia</taxon>
        <taxon>Lachnospirales</taxon>
        <taxon>Lachnospiraceae</taxon>
        <taxon>Roseburia</taxon>
    </lineage>
</organism>
<dbReference type="InterPro" id="IPR008928">
    <property type="entry name" value="6-hairpin_glycosidase_sf"/>
</dbReference>
<dbReference type="Proteomes" id="UP000049828">
    <property type="component" value="Unassembled WGS sequence"/>
</dbReference>
<name>A0A0M6WKD2_9FIRM</name>
<gene>
    <name evidence="2" type="ORF">RIL183_03961</name>
</gene>
<keyword evidence="3" id="KW-1185">Reference proteome</keyword>
<dbReference type="Gene3D" id="1.50.10.10">
    <property type="match status" value="1"/>
</dbReference>
<dbReference type="GeneID" id="75163607"/>
<accession>A0A0M6WKD2</accession>
<dbReference type="Pfam" id="PF22124">
    <property type="entry name" value="Glyco_hydro_95_cat"/>
    <property type="match status" value="1"/>
</dbReference>
<evidence type="ECO:0000259" key="1">
    <source>
        <dbReference type="Pfam" id="PF22124"/>
    </source>
</evidence>
<feature type="domain" description="Glycosyl hydrolase family 95 catalytic" evidence="1">
    <location>
        <begin position="275"/>
        <end position="640"/>
    </location>
</feature>
<sequence length="740" mass="85962">MDLSKYDICYEHAITSWDMGLPLGNGRLGCIVYGEDAIYLAVDRIDLWDTREHPNTLEAGFCYKNLVKLSKLRTEEAWKERERLFEKIYDELSYPSKISAGHFKLDYGCELQNVHAKIDLKSAIGEMHFDGGEIELFMDAWKPVGAARIKGDFRSELCIPEYISSDCHNEREMFKDGGQITPTCGMGYPQADIKKEDGFLYYIQETKSEFSYGVFAYTVLKKEFAEIYFTIKTSKDGDDFDRIAKEELKEAARTGYDKLKEEHIKWWKKYWEKASLKINDELLEKTYYRSWYLFASCSRKGNYPMPLQGVWTADDGKIPPWRGDYHHDTNTQLSYQAYLKADRLAEGEVFLDYLWNLKPRFEQFANEFYGVDGLLIPGVSTIDGKPMGGWSQYALSPTMSIWVALSFDEYYLYTGDVLFLKEKAYPFFYEVGKAIMGLLEEKNGKLYLPLSTSPEIYDDTPEAYLIPNSNFDLALIRYLFVRLQEYSEILNKEKTAYEEILSKLDEIAVIDGYIGLNRVERLKESHRHFSHLMCLYPLHLIHYDTKEHRELYKKALSEIEKLGTGMWVGFSFAMCAQLYAMAENGAGAYEKLRQFADGFVEENGFHLNGDYKQKGYSTFHYRRFTLEALFGFCDALQEMLLQEYRGYLHLFPAIPKQWENEGIEFNGFRSYGGILVSGKIKNGYLSEIRLKIPEKMLIKIKNTFPTKRARLETDKKTQIIEETEGFFVLELEKGNAKITG</sequence>
<proteinExistence type="predicted"/>
<dbReference type="PANTHER" id="PTHR31084:SF0">
    <property type="entry name" value="ALPHA-L-FUCOSIDASE 2"/>
    <property type="match status" value="1"/>
</dbReference>
<reference evidence="3" key="1">
    <citation type="submission" date="2015-05" db="EMBL/GenBank/DDBJ databases">
        <authorList>
            <consortium name="Pathogen Informatics"/>
        </authorList>
    </citation>
    <scope>NUCLEOTIDE SEQUENCE [LARGE SCALE GENOMIC DNA]</scope>
    <source>
        <strain evidence="3">L1-83</strain>
    </source>
</reference>
<dbReference type="SUPFAM" id="SSF48208">
    <property type="entry name" value="Six-hairpin glycosidases"/>
    <property type="match status" value="1"/>
</dbReference>
<dbReference type="OrthoDB" id="9802600at2"/>